<reference evidence="10" key="1">
    <citation type="submission" date="2022-11" db="EMBL/GenBank/DDBJ databases">
        <authorList>
            <person name="Scott C."/>
            <person name="Bruce N."/>
        </authorList>
    </citation>
    <scope>NUCLEOTIDE SEQUENCE</scope>
</reference>
<dbReference type="Proteomes" id="UP000838763">
    <property type="component" value="Unassembled WGS sequence"/>
</dbReference>
<comment type="catalytic activity">
    <reaction evidence="6">
        <text>2 L-dopa + O2 = 2 L-dopaquinone + 2 H2O</text>
        <dbReference type="Rhea" id="RHEA:34287"/>
        <dbReference type="ChEBI" id="CHEBI:15377"/>
        <dbReference type="ChEBI" id="CHEBI:15379"/>
        <dbReference type="ChEBI" id="CHEBI:57504"/>
        <dbReference type="ChEBI" id="CHEBI:57924"/>
        <dbReference type="EC" id="1.14.18.1"/>
    </reaction>
</comment>
<protein>
    <recommendedName>
        <fullName evidence="2">tyrosinase</fullName>
        <ecNumber evidence="2">1.14.18.1</ecNumber>
    </recommendedName>
</protein>
<organism evidence="10 11">
    <name type="scientific">Parascedosporium putredinis</name>
    <dbReference type="NCBI Taxonomy" id="1442378"/>
    <lineage>
        <taxon>Eukaryota</taxon>
        <taxon>Fungi</taxon>
        <taxon>Dikarya</taxon>
        <taxon>Ascomycota</taxon>
        <taxon>Pezizomycotina</taxon>
        <taxon>Sordariomycetes</taxon>
        <taxon>Hypocreomycetidae</taxon>
        <taxon>Microascales</taxon>
        <taxon>Microascaceae</taxon>
        <taxon>Parascedosporium</taxon>
    </lineage>
</organism>
<dbReference type="GO" id="GO:0042438">
    <property type="term" value="P:melanin biosynthetic process"/>
    <property type="evidence" value="ECO:0007669"/>
    <property type="project" value="UniProtKB-KW"/>
</dbReference>
<keyword evidence="5" id="KW-0470">Melanin biosynthesis</keyword>
<feature type="region of interest" description="Disordered" evidence="8">
    <location>
        <begin position="381"/>
        <end position="416"/>
    </location>
</feature>
<dbReference type="PANTHER" id="PTHR11474:SF76">
    <property type="entry name" value="SHKT DOMAIN-CONTAINING PROTEIN"/>
    <property type="match status" value="1"/>
</dbReference>
<feature type="compositionally biased region" description="Pro residues" evidence="8">
    <location>
        <begin position="384"/>
        <end position="395"/>
    </location>
</feature>
<feature type="domain" description="Tyrosinase copper-binding" evidence="9">
    <location>
        <begin position="280"/>
        <end position="291"/>
    </location>
</feature>
<evidence type="ECO:0000256" key="6">
    <source>
        <dbReference type="ARBA" id="ARBA00048233"/>
    </source>
</evidence>
<dbReference type="EC" id="1.14.18.1" evidence="2"/>
<dbReference type="GO" id="GO:0004503">
    <property type="term" value="F:tyrosinase activity"/>
    <property type="evidence" value="ECO:0007669"/>
    <property type="project" value="UniProtKB-EC"/>
</dbReference>
<dbReference type="SUPFAM" id="SSF48056">
    <property type="entry name" value="Di-copper centre-containing domain"/>
    <property type="match status" value="1"/>
</dbReference>
<dbReference type="PANTHER" id="PTHR11474">
    <property type="entry name" value="TYROSINASE FAMILY MEMBER"/>
    <property type="match status" value="1"/>
</dbReference>
<evidence type="ECO:0000256" key="2">
    <source>
        <dbReference type="ARBA" id="ARBA00011906"/>
    </source>
</evidence>
<comment type="catalytic activity">
    <reaction evidence="7">
        <text>L-tyrosine + O2 = L-dopaquinone + H2O</text>
        <dbReference type="Rhea" id="RHEA:18117"/>
        <dbReference type="ChEBI" id="CHEBI:15377"/>
        <dbReference type="ChEBI" id="CHEBI:15379"/>
        <dbReference type="ChEBI" id="CHEBI:57924"/>
        <dbReference type="ChEBI" id="CHEBI:58315"/>
        <dbReference type="EC" id="1.14.18.1"/>
    </reaction>
</comment>
<evidence type="ECO:0000256" key="5">
    <source>
        <dbReference type="ARBA" id="ARBA00023101"/>
    </source>
</evidence>
<dbReference type="InterPro" id="IPR050316">
    <property type="entry name" value="Tyrosinase/Hemocyanin"/>
</dbReference>
<dbReference type="Pfam" id="PF00264">
    <property type="entry name" value="Tyrosinase"/>
    <property type="match status" value="1"/>
</dbReference>
<dbReference type="GO" id="GO:0046872">
    <property type="term" value="F:metal ion binding"/>
    <property type="evidence" value="ECO:0007669"/>
    <property type="project" value="UniProtKB-KW"/>
</dbReference>
<keyword evidence="11" id="KW-1185">Reference proteome</keyword>
<evidence type="ECO:0000256" key="4">
    <source>
        <dbReference type="ARBA" id="ARBA00023008"/>
    </source>
</evidence>
<evidence type="ECO:0000259" key="9">
    <source>
        <dbReference type="PROSITE" id="PS00498"/>
    </source>
</evidence>
<dbReference type="AlphaFoldDB" id="A0A9P1HC93"/>
<dbReference type="InterPro" id="IPR002227">
    <property type="entry name" value="Tyrosinase_Cu-bd"/>
</dbReference>
<dbReference type="PROSITE" id="PS00498">
    <property type="entry name" value="TYROSINASE_2"/>
    <property type="match status" value="1"/>
</dbReference>
<name>A0A9P1HC93_9PEZI</name>
<sequence>MVWARTKIFSVGCRKADPVVPRSYTQEKRRRRLRRSAGNDGFCSKFVMVSPTKLVPLLSLCLATVVSARVSITGATTGFDALSGEPPSRLNINILHTQGGPAWSLYVRALAAMQAAKADDVLSYFQIMGVSRGPAARVPARRRVPPRPYWDWAENSSLPPSVGQPEIRVETPKGQQTIRNPLYSYNFPQEAVSGKYGSITGDRDRTKTVRCSSVEANARMATVNFKGLVYDAFTRSDTFAKVASVGSDSVVMSFEQPHNSVHIRAACGNNFAYPQDAAFDPLFMLHHANVDRLWAMWEDLYPSERALKPSYKSGGTYAIAPGTTISNTSPLLPFRGPREVAHSSAQVQDTVSLGYTYPETAGGVRSQDARRDAMRITVNRMYGPLPPESPPPPLRPYGSGYGDDNEEVEGASYGEDHGYAEGPPNAVEFFAHIRVNGANVPTPCEVNLYIGGQVAGSFDILTAPQSGLVEGQIPLSDLVESLGFLVAPGDDQGRDGPLSLVGQGVQVELLHPNGTAIPSSSFEGQVEVSLIDADVTLDSRPETFPHYGEARRTSVRTKPAPPRSKCGRRGYRRHRGQSPATYKICSTVGNIRRRYVASTWQWKCRLAFREIDGLSGSANK</sequence>
<dbReference type="EMBL" id="CALLCH030000021">
    <property type="protein sequence ID" value="CAI4219891.1"/>
    <property type="molecule type" value="Genomic_DNA"/>
</dbReference>
<keyword evidence="3" id="KW-0479">Metal-binding</keyword>
<dbReference type="OrthoDB" id="6132182at2759"/>
<evidence type="ECO:0000256" key="1">
    <source>
        <dbReference type="ARBA" id="ARBA00009928"/>
    </source>
</evidence>
<evidence type="ECO:0000256" key="7">
    <source>
        <dbReference type="ARBA" id="ARBA00048881"/>
    </source>
</evidence>
<evidence type="ECO:0000313" key="10">
    <source>
        <dbReference type="EMBL" id="CAI4219891.1"/>
    </source>
</evidence>
<proteinExistence type="inferred from homology"/>
<comment type="caution">
    <text evidence="10">The sequence shown here is derived from an EMBL/GenBank/DDBJ whole genome shotgun (WGS) entry which is preliminary data.</text>
</comment>
<dbReference type="InterPro" id="IPR008922">
    <property type="entry name" value="Di-copper_centre_dom_sf"/>
</dbReference>
<dbReference type="Gene3D" id="1.10.1280.10">
    <property type="entry name" value="Di-copper center containing domain from catechol oxidase"/>
    <property type="match status" value="2"/>
</dbReference>
<evidence type="ECO:0000256" key="3">
    <source>
        <dbReference type="ARBA" id="ARBA00022723"/>
    </source>
</evidence>
<comment type="similarity">
    <text evidence="1">Belongs to the tyrosinase family.</text>
</comment>
<accession>A0A9P1HC93</accession>
<evidence type="ECO:0000256" key="8">
    <source>
        <dbReference type="SAM" id="MobiDB-lite"/>
    </source>
</evidence>
<evidence type="ECO:0000313" key="11">
    <source>
        <dbReference type="Proteomes" id="UP000838763"/>
    </source>
</evidence>
<gene>
    <name evidence="10" type="ORF">PPNO1_LOCUS9434</name>
</gene>
<dbReference type="PRINTS" id="PR00092">
    <property type="entry name" value="TYROSINASE"/>
</dbReference>
<keyword evidence="4" id="KW-0186">Copper</keyword>